<organism evidence="2 4">
    <name type="scientific">Paenibacillus lignilyticus</name>
    <dbReference type="NCBI Taxonomy" id="1172615"/>
    <lineage>
        <taxon>Bacteria</taxon>
        <taxon>Bacillati</taxon>
        <taxon>Bacillota</taxon>
        <taxon>Bacilli</taxon>
        <taxon>Bacillales</taxon>
        <taxon>Paenibacillaceae</taxon>
        <taxon>Paenibacillus</taxon>
    </lineage>
</organism>
<dbReference type="PROSITE" id="PS50883">
    <property type="entry name" value="EAL"/>
    <property type="match status" value="1"/>
</dbReference>
<dbReference type="EMBL" id="JAGKSP010000001">
    <property type="protein sequence ID" value="MBP3961627.1"/>
    <property type="molecule type" value="Genomic_DNA"/>
</dbReference>
<dbReference type="CDD" id="cd01948">
    <property type="entry name" value="EAL"/>
    <property type="match status" value="1"/>
</dbReference>
<name>A0ABS5C6L5_9BACL</name>
<sequence length="390" mass="43908">MTVTRETNQMGIIYFAWQGKAIEQEDVKVKLDAKWRRFAEQVMTEQNAVSATGLSKLWMRDDLFVCLALPPSRFRSPEEELLTLGSRLKLDWEERFMAAEFGGAIPELKLHAGVSFLNGSILSEEERLYDGIKRAIIHGQPTGATERSLKRRALEHILMERLIHPVYQPIISLQCGTEAAYGYEALSRLPDRRWFDGPLQLFDFASEEGLTYSLDRLARERAIEGSAGLSAGQKLFINITAKIMNDPSFTTGRTMLLLEQYGLSPHHVVFEITERSSIEDFGAAKKILQHYRTQGYQIAIDDAGAGYSSLQSIVELEPDYIKIDRSLIHGIHQDSMKAHLVQTFTELAAKMGISLVAEGIEVESELRYIKSIGVHYAQGYLLGRPQPSIA</sequence>
<dbReference type="SMART" id="SM00052">
    <property type="entry name" value="EAL"/>
    <property type="match status" value="1"/>
</dbReference>
<evidence type="ECO:0000313" key="2">
    <source>
        <dbReference type="EMBL" id="MBP3961627.1"/>
    </source>
</evidence>
<comment type="caution">
    <text evidence="2">The sequence shown here is derived from an EMBL/GenBank/DDBJ whole genome shotgun (WGS) entry which is preliminary data.</text>
</comment>
<dbReference type="EMBL" id="JAGKSP010000004">
    <property type="protein sequence ID" value="MBP3963703.1"/>
    <property type="molecule type" value="Genomic_DNA"/>
</dbReference>
<evidence type="ECO:0000313" key="3">
    <source>
        <dbReference type="EMBL" id="MBP3963703.1"/>
    </source>
</evidence>
<dbReference type="InterPro" id="IPR050706">
    <property type="entry name" value="Cyclic-di-GMP_PDE-like"/>
</dbReference>
<dbReference type="Proteomes" id="UP000673394">
    <property type="component" value="Unassembled WGS sequence"/>
</dbReference>
<dbReference type="PANTHER" id="PTHR33121:SF76">
    <property type="entry name" value="SIGNALING PROTEIN"/>
    <property type="match status" value="1"/>
</dbReference>
<dbReference type="Pfam" id="PF00563">
    <property type="entry name" value="EAL"/>
    <property type="match status" value="1"/>
</dbReference>
<dbReference type="PANTHER" id="PTHR33121">
    <property type="entry name" value="CYCLIC DI-GMP PHOSPHODIESTERASE PDEF"/>
    <property type="match status" value="1"/>
</dbReference>
<evidence type="ECO:0000313" key="4">
    <source>
        <dbReference type="Proteomes" id="UP000673394"/>
    </source>
</evidence>
<keyword evidence="4" id="KW-1185">Reference proteome</keyword>
<dbReference type="SUPFAM" id="SSF141868">
    <property type="entry name" value="EAL domain-like"/>
    <property type="match status" value="1"/>
</dbReference>
<proteinExistence type="predicted"/>
<protein>
    <submittedName>
        <fullName evidence="2">EAL domain-containing protein</fullName>
    </submittedName>
</protein>
<feature type="domain" description="EAL" evidence="1">
    <location>
        <begin position="147"/>
        <end position="390"/>
    </location>
</feature>
<evidence type="ECO:0000259" key="1">
    <source>
        <dbReference type="PROSITE" id="PS50883"/>
    </source>
</evidence>
<reference evidence="2 4" key="1">
    <citation type="submission" date="2021-04" db="EMBL/GenBank/DDBJ databases">
        <title>Paenibacillus sp. DLE-14 whole genome sequence.</title>
        <authorList>
            <person name="Ham Y.J."/>
        </authorList>
    </citation>
    <scope>NUCLEOTIDE SEQUENCE [LARGE SCALE GENOMIC DNA]</scope>
    <source>
        <strain evidence="2 4">DLE-14</strain>
    </source>
</reference>
<dbReference type="RefSeq" id="WP_210655188.1">
    <property type="nucleotide sequence ID" value="NZ_JAGKSP010000001.1"/>
</dbReference>
<accession>A0ABS5C6L5</accession>
<dbReference type="InterPro" id="IPR035919">
    <property type="entry name" value="EAL_sf"/>
</dbReference>
<dbReference type="InterPro" id="IPR001633">
    <property type="entry name" value="EAL_dom"/>
</dbReference>
<gene>
    <name evidence="2" type="ORF">I8J30_02815</name>
    <name evidence="3" type="ORF">I8J30_13380</name>
</gene>
<dbReference type="Gene3D" id="3.20.20.450">
    <property type="entry name" value="EAL domain"/>
    <property type="match status" value="1"/>
</dbReference>